<organism evidence="1 2">
    <name type="scientific">Trichonephila clavata</name>
    <name type="common">Joro spider</name>
    <name type="synonym">Nephila clavata</name>
    <dbReference type="NCBI Taxonomy" id="2740835"/>
    <lineage>
        <taxon>Eukaryota</taxon>
        <taxon>Metazoa</taxon>
        <taxon>Ecdysozoa</taxon>
        <taxon>Arthropoda</taxon>
        <taxon>Chelicerata</taxon>
        <taxon>Arachnida</taxon>
        <taxon>Araneae</taxon>
        <taxon>Araneomorphae</taxon>
        <taxon>Entelegynae</taxon>
        <taxon>Araneoidea</taxon>
        <taxon>Nephilidae</taxon>
        <taxon>Trichonephila</taxon>
    </lineage>
</organism>
<evidence type="ECO:0000313" key="2">
    <source>
        <dbReference type="Proteomes" id="UP000887116"/>
    </source>
</evidence>
<dbReference type="GO" id="GO:0071897">
    <property type="term" value="P:DNA biosynthetic process"/>
    <property type="evidence" value="ECO:0007669"/>
    <property type="project" value="UniProtKB-ARBA"/>
</dbReference>
<dbReference type="EMBL" id="BMAO01010833">
    <property type="protein sequence ID" value="GFQ69766.1"/>
    <property type="molecule type" value="Genomic_DNA"/>
</dbReference>
<dbReference type="InterPro" id="IPR043502">
    <property type="entry name" value="DNA/RNA_pol_sf"/>
</dbReference>
<comment type="caution">
    <text evidence="1">The sequence shown here is derived from an EMBL/GenBank/DDBJ whole genome shotgun (WGS) entry which is preliminary data.</text>
</comment>
<accession>A0A8X6KDH2</accession>
<protein>
    <submittedName>
        <fullName evidence="1">Putative pao retrotransposon peptidase superfamily</fullName>
    </submittedName>
</protein>
<proteinExistence type="predicted"/>
<dbReference type="OrthoDB" id="8045564at2759"/>
<dbReference type="SUPFAM" id="SSF56672">
    <property type="entry name" value="DNA/RNA polymerases"/>
    <property type="match status" value="1"/>
</dbReference>
<dbReference type="PANTHER" id="PTHR47331">
    <property type="entry name" value="PHD-TYPE DOMAIN-CONTAINING PROTEIN"/>
    <property type="match status" value="1"/>
</dbReference>
<dbReference type="AlphaFoldDB" id="A0A8X6KDH2"/>
<dbReference type="InterPro" id="IPR043128">
    <property type="entry name" value="Rev_trsase/Diguanyl_cyclase"/>
</dbReference>
<sequence length="345" mass="39438">MEKAAEQIYPVVEFQLRKKSTCFCKRVEALVIPRISGALVRGVDKHVAQFMSQRNLQLADSCRGDETSSIDVLLGSDLFWECILPERISIVKGLFAINSVFGWVVAGANLLRHGEQNCSQNIAVMKNVAVMNDLKLFGELDSIGVGNRYETKLPWKSNPEELDCNFETAKRRFDNLKIKLNKNKDICEEYKRIIDEQLKNGIVEECSDNSLFSGYFMPHQAVIRPEKETSRLRIVFDASSKGKNSKSLNDLLFSGPNLIPDLLHIILKFRKYEIAFCGDIEKAFLNISIAQEDRKYLKFLWFDLKGSEDFKVMNMQRLPFGVTSSPFILTTTIKNHLKNIYKCKS</sequence>
<evidence type="ECO:0000313" key="1">
    <source>
        <dbReference type="EMBL" id="GFQ69766.1"/>
    </source>
</evidence>
<dbReference type="PANTHER" id="PTHR47331:SF5">
    <property type="entry name" value="RIBONUCLEASE H"/>
    <property type="match status" value="1"/>
</dbReference>
<reference evidence="1" key="1">
    <citation type="submission" date="2020-07" db="EMBL/GenBank/DDBJ databases">
        <title>Multicomponent nature underlies the extraordinary mechanical properties of spider dragline silk.</title>
        <authorList>
            <person name="Kono N."/>
            <person name="Nakamura H."/>
            <person name="Mori M."/>
            <person name="Yoshida Y."/>
            <person name="Ohtoshi R."/>
            <person name="Malay A.D."/>
            <person name="Moran D.A.P."/>
            <person name="Tomita M."/>
            <person name="Numata K."/>
            <person name="Arakawa K."/>
        </authorList>
    </citation>
    <scope>NUCLEOTIDE SEQUENCE</scope>
</reference>
<dbReference type="Proteomes" id="UP000887116">
    <property type="component" value="Unassembled WGS sequence"/>
</dbReference>
<dbReference type="Gene3D" id="3.10.10.10">
    <property type="entry name" value="HIV Type 1 Reverse Transcriptase, subunit A, domain 1"/>
    <property type="match status" value="1"/>
</dbReference>
<dbReference type="Gene3D" id="3.30.70.270">
    <property type="match status" value="1"/>
</dbReference>
<gene>
    <name evidence="1" type="ORF">TNCT_480531</name>
</gene>
<keyword evidence="2" id="KW-1185">Reference proteome</keyword>
<name>A0A8X6KDH2_TRICU</name>